<dbReference type="RefSeq" id="WP_269034038.1">
    <property type="nucleotide sequence ID" value="NZ_CP114040.1"/>
</dbReference>
<name>A0ABY7GXH3_9BACT</name>
<feature type="compositionally biased region" description="Polar residues" evidence="1">
    <location>
        <begin position="33"/>
        <end position="48"/>
    </location>
</feature>
<feature type="region of interest" description="Disordered" evidence="1">
    <location>
        <begin position="31"/>
        <end position="87"/>
    </location>
</feature>
<reference evidence="2" key="1">
    <citation type="submission" date="2022-11" db="EMBL/GenBank/DDBJ databases">
        <title>Minimal conservation of predation-associated metabolite biosynthetic gene clusters underscores biosynthetic potential of Myxococcota including descriptions for ten novel species: Archangium lansinium sp. nov., Myxococcus landrumus sp. nov., Nannocystis bai.</title>
        <authorList>
            <person name="Ahearne A."/>
            <person name="Stevens C."/>
            <person name="Dowd S."/>
        </authorList>
    </citation>
    <scope>NUCLEOTIDE SEQUENCE</scope>
    <source>
        <strain evidence="2">Fl3</strain>
    </source>
</reference>
<dbReference type="EMBL" id="CP114040">
    <property type="protein sequence ID" value="WAS91676.1"/>
    <property type="molecule type" value="Genomic_DNA"/>
</dbReference>
<dbReference type="Proteomes" id="UP001164459">
    <property type="component" value="Chromosome"/>
</dbReference>
<dbReference type="SUPFAM" id="SSF63829">
    <property type="entry name" value="Calcium-dependent phosphotriesterase"/>
    <property type="match status" value="1"/>
</dbReference>
<sequence>MQRWIVGSVVVGCLGVAGCGDDGRADSGAATLTAGSTMTPTGATSEGLSTTATSAPTTTTTSEGGSESATAATTGTTGPTSGESTATSEPVGCGVCSEPNQQCVDDRCVTLCQGQDPDPCPRGQVCDVISGTCHAPADACTLAGASEACGDEQCGPGSVCDGQGSCVPVAPCADVACTSAGACWGSACACDRPVECQDPSLELLNGPFAEKIMGIDFADDCTAWMVTLRSGTDYLRRLRPDGELTEWPGVSNLDMGEVKVLRRLTIPQLHEVPPVAAGPVAPPQAVEGLGEVAITYTCIGGCLGDIIQGVARLVEDDPDDPLPIVIPATETSGTGPFMAPVADAGPQGLTWGEDRVLYVGNSTANGEYNTADLVQATVAVVHNFPARVTASAPVSPAHLLVAVEGGALYRYNVFTKESELVTELGAHVTGLSHDSFTGLVYASMSSLEVLAVEPFTGVFEVFATMPDRGRVAVSPSGKLYYVPAKYLQVQEGMIQSWDLPAAI</sequence>
<proteinExistence type="predicted"/>
<evidence type="ECO:0000313" key="3">
    <source>
        <dbReference type="Proteomes" id="UP001164459"/>
    </source>
</evidence>
<evidence type="ECO:0000313" key="2">
    <source>
        <dbReference type="EMBL" id="WAS91676.1"/>
    </source>
</evidence>
<feature type="compositionally biased region" description="Low complexity" evidence="1">
    <location>
        <begin position="49"/>
        <end position="87"/>
    </location>
</feature>
<organism evidence="2 3">
    <name type="scientific">Nannocystis punicea</name>
    <dbReference type="NCBI Taxonomy" id="2995304"/>
    <lineage>
        <taxon>Bacteria</taxon>
        <taxon>Pseudomonadati</taxon>
        <taxon>Myxococcota</taxon>
        <taxon>Polyangia</taxon>
        <taxon>Nannocystales</taxon>
        <taxon>Nannocystaceae</taxon>
        <taxon>Nannocystis</taxon>
    </lineage>
</organism>
<gene>
    <name evidence="2" type="ORF">O0S08_36305</name>
</gene>
<accession>A0ABY7GXH3</accession>
<dbReference type="PROSITE" id="PS51257">
    <property type="entry name" value="PROKAR_LIPOPROTEIN"/>
    <property type="match status" value="1"/>
</dbReference>
<protein>
    <submittedName>
        <fullName evidence="2">Uncharacterized protein</fullName>
    </submittedName>
</protein>
<keyword evidence="3" id="KW-1185">Reference proteome</keyword>
<evidence type="ECO:0000256" key="1">
    <source>
        <dbReference type="SAM" id="MobiDB-lite"/>
    </source>
</evidence>